<dbReference type="PANTHER" id="PTHR22550">
    <property type="entry name" value="SPORE GERMINATION PROTEIN"/>
    <property type="match status" value="1"/>
</dbReference>
<feature type="domain" description="VWFA" evidence="6">
    <location>
        <begin position="90"/>
        <end position="288"/>
    </location>
</feature>
<keyword evidence="1" id="KW-1003">Cell membrane</keyword>
<feature type="transmembrane region" description="Helical" evidence="5">
    <location>
        <begin position="6"/>
        <end position="25"/>
    </location>
</feature>
<dbReference type="SUPFAM" id="SSF53300">
    <property type="entry name" value="vWA-like"/>
    <property type="match status" value="1"/>
</dbReference>
<evidence type="ECO:0000256" key="3">
    <source>
        <dbReference type="ARBA" id="ARBA00022989"/>
    </source>
</evidence>
<evidence type="ECO:0000256" key="4">
    <source>
        <dbReference type="ARBA" id="ARBA00023136"/>
    </source>
</evidence>
<evidence type="ECO:0000313" key="7">
    <source>
        <dbReference type="EMBL" id="CAI2718173.1"/>
    </source>
</evidence>
<dbReference type="EMBL" id="OX336137">
    <property type="protein sequence ID" value="CAI2718173.1"/>
    <property type="molecule type" value="Genomic_DNA"/>
</dbReference>
<dbReference type="Pfam" id="PF13519">
    <property type="entry name" value="VWA_2"/>
    <property type="match status" value="1"/>
</dbReference>
<keyword evidence="2 5" id="KW-0812">Transmembrane</keyword>
<feature type="transmembrane region" description="Helical" evidence="5">
    <location>
        <begin position="58"/>
        <end position="77"/>
    </location>
</feature>
<gene>
    <name evidence="7" type="ORF">NSPWAT_1314</name>
</gene>
<sequence length="329" mass="37046">MRFAQPEYLLLMIGLSLLIGFFMWAGRRKREQAGRFVSPALLHRLVPAFIWEKQRKKATLIVLAVFFFILALAQPRWGYEWEDLKQEGVDIIVAVDVSQSMLASDIKPNRLERAKHEVADLIGLLEGDRIGIVGFAGTSFLQCPLTLDYHAARMFLNVLDTDLIPAQGTAIGHAIRTAIDAFSALEKKSKAIILITDGEDHEGDALAAAQAANEQGVKVFVIGIGAAEGAPIPDRERRRGFKRDAQGDIILTRLNETVLQQVALSTGGSYVRSVQGDLDLHKIYLEDIKQRVEKKELRTTRRKRWQERFQWFLGLGLLCLVAQRFVREK</sequence>
<accession>A0ABM9HDB6</accession>
<evidence type="ECO:0000256" key="1">
    <source>
        <dbReference type="ARBA" id="ARBA00022475"/>
    </source>
</evidence>
<evidence type="ECO:0000259" key="6">
    <source>
        <dbReference type="PROSITE" id="PS50234"/>
    </source>
</evidence>
<dbReference type="SMART" id="SM00327">
    <property type="entry name" value="VWA"/>
    <property type="match status" value="1"/>
</dbReference>
<dbReference type="InterPro" id="IPR050768">
    <property type="entry name" value="UPF0353/GerABKA_families"/>
</dbReference>
<proteinExistence type="predicted"/>
<keyword evidence="4 5" id="KW-0472">Membrane</keyword>
<dbReference type="RefSeq" id="WP_282011079.1">
    <property type="nucleotide sequence ID" value="NZ_OX336137.1"/>
</dbReference>
<keyword evidence="8" id="KW-1185">Reference proteome</keyword>
<dbReference type="Proteomes" id="UP001157733">
    <property type="component" value="Chromosome"/>
</dbReference>
<keyword evidence="3 5" id="KW-1133">Transmembrane helix</keyword>
<protein>
    <submittedName>
        <fullName evidence="7">BatB</fullName>
    </submittedName>
</protein>
<dbReference type="PANTHER" id="PTHR22550:SF5">
    <property type="entry name" value="LEUCINE ZIPPER PROTEIN 4"/>
    <property type="match status" value="1"/>
</dbReference>
<dbReference type="PROSITE" id="PS50234">
    <property type="entry name" value="VWFA"/>
    <property type="match status" value="1"/>
</dbReference>
<evidence type="ECO:0000256" key="5">
    <source>
        <dbReference type="SAM" id="Phobius"/>
    </source>
</evidence>
<reference evidence="7 8" key="1">
    <citation type="submission" date="2022-09" db="EMBL/GenBank/DDBJ databases">
        <authorList>
            <person name="Kop L."/>
        </authorList>
    </citation>
    <scope>NUCLEOTIDE SEQUENCE [LARGE SCALE GENOMIC DNA]</scope>
    <source>
        <strain evidence="7 8">347</strain>
    </source>
</reference>
<evidence type="ECO:0000256" key="2">
    <source>
        <dbReference type="ARBA" id="ARBA00022692"/>
    </source>
</evidence>
<organism evidence="7 8">
    <name type="scientific">Nitrospina watsonii</name>
    <dbReference type="NCBI Taxonomy" id="1323948"/>
    <lineage>
        <taxon>Bacteria</taxon>
        <taxon>Pseudomonadati</taxon>
        <taxon>Nitrospinota/Tectimicrobiota group</taxon>
        <taxon>Nitrospinota</taxon>
        <taxon>Nitrospinia</taxon>
        <taxon>Nitrospinales</taxon>
        <taxon>Nitrospinaceae</taxon>
        <taxon>Nitrospina</taxon>
    </lineage>
</organism>
<dbReference type="InterPro" id="IPR002035">
    <property type="entry name" value="VWF_A"/>
</dbReference>
<dbReference type="InterPro" id="IPR036465">
    <property type="entry name" value="vWFA_dom_sf"/>
</dbReference>
<dbReference type="Gene3D" id="3.40.50.410">
    <property type="entry name" value="von Willebrand factor, type A domain"/>
    <property type="match status" value="1"/>
</dbReference>
<evidence type="ECO:0000313" key="8">
    <source>
        <dbReference type="Proteomes" id="UP001157733"/>
    </source>
</evidence>
<name>A0ABM9HDB6_9BACT</name>